<evidence type="ECO:0000313" key="7">
    <source>
        <dbReference type="Proteomes" id="UP000323142"/>
    </source>
</evidence>
<organism evidence="6 7">
    <name type="scientific">Salinarimonas soli</name>
    <dbReference type="NCBI Taxonomy" id="1638099"/>
    <lineage>
        <taxon>Bacteria</taxon>
        <taxon>Pseudomonadati</taxon>
        <taxon>Pseudomonadota</taxon>
        <taxon>Alphaproteobacteria</taxon>
        <taxon>Hyphomicrobiales</taxon>
        <taxon>Salinarimonadaceae</taxon>
        <taxon>Salinarimonas</taxon>
    </lineage>
</organism>
<evidence type="ECO:0000256" key="2">
    <source>
        <dbReference type="ARBA" id="ARBA00022692"/>
    </source>
</evidence>
<evidence type="ECO:0000313" key="6">
    <source>
        <dbReference type="EMBL" id="KAA2234770.1"/>
    </source>
</evidence>
<keyword evidence="4" id="KW-1133">Transmembrane helix</keyword>
<dbReference type="GO" id="GO:0004577">
    <property type="term" value="F:N-acetylglucosaminyldiphosphodolichol N-acetylglucosaminyltransferase activity"/>
    <property type="evidence" value="ECO:0007669"/>
    <property type="project" value="TreeGrafter"/>
</dbReference>
<comment type="subcellular location">
    <subcellularLocation>
        <location evidence="1">Endoplasmic reticulum membrane</location>
        <topology evidence="1">Single-pass membrane protein</topology>
    </subcellularLocation>
</comment>
<evidence type="ECO:0000256" key="1">
    <source>
        <dbReference type="ARBA" id="ARBA00004389"/>
    </source>
</evidence>
<dbReference type="AlphaFoldDB" id="A0A5B2V8I5"/>
<dbReference type="EMBL" id="VUOA01000043">
    <property type="protein sequence ID" value="KAA2234770.1"/>
    <property type="molecule type" value="Genomic_DNA"/>
</dbReference>
<dbReference type="Proteomes" id="UP000323142">
    <property type="component" value="Unassembled WGS sequence"/>
</dbReference>
<reference evidence="6 7" key="2">
    <citation type="submission" date="2019-09" db="EMBL/GenBank/DDBJ databases">
        <authorList>
            <person name="Jin C."/>
        </authorList>
    </citation>
    <scope>NUCLEOTIDE SEQUENCE [LARGE SCALE GENOMIC DNA]</scope>
    <source>
        <strain evidence="6 7">BN140002</strain>
    </source>
</reference>
<name>A0A5B2V8I5_9HYPH</name>
<proteinExistence type="predicted"/>
<sequence length="150" mass="16292">MTRQIKVLAVASAGGHWTQLMRLRPAFRGCEIVFVSTLDQGNATGGARFHRVPDANRFEKLTLVKLFVAMVRILLVERPDVVVSTGAAPGYIALRLGSLLGARTVWIDSIANVDELSMSGRMATKVADLCLTQWPHLARPEGPHFAGSVV</sequence>
<dbReference type="PANTHER" id="PTHR12154:SF4">
    <property type="entry name" value="UDP-N-ACETYLGLUCOSAMINE TRANSFERASE SUBUNIT ALG14 HOMOLOG"/>
    <property type="match status" value="1"/>
</dbReference>
<keyword evidence="3" id="KW-0256">Endoplasmic reticulum</keyword>
<dbReference type="Gene3D" id="3.40.50.2000">
    <property type="entry name" value="Glycogen Phosphorylase B"/>
    <property type="match status" value="1"/>
</dbReference>
<keyword evidence="2" id="KW-0812">Transmembrane</keyword>
<dbReference type="SUPFAM" id="SSF53756">
    <property type="entry name" value="UDP-Glycosyltransferase/glycogen phosphorylase"/>
    <property type="match status" value="1"/>
</dbReference>
<comment type="caution">
    <text evidence="6">The sequence shown here is derived from an EMBL/GenBank/DDBJ whole genome shotgun (WGS) entry which is preliminary data.</text>
</comment>
<evidence type="ECO:0000256" key="4">
    <source>
        <dbReference type="ARBA" id="ARBA00022989"/>
    </source>
</evidence>
<protein>
    <submittedName>
        <fullName evidence="6">UDP-N-acetylglucosamine--LPS N-acetylglucosamine transferase</fullName>
    </submittedName>
</protein>
<keyword evidence="6" id="KW-0808">Transferase</keyword>
<dbReference type="OrthoDB" id="555447at2"/>
<keyword evidence="5" id="KW-0472">Membrane</keyword>
<dbReference type="InterPro" id="IPR013969">
    <property type="entry name" value="Oligosacch_biosynth_Alg14"/>
</dbReference>
<dbReference type="GO" id="GO:0006488">
    <property type="term" value="P:dolichol-linked oligosaccharide biosynthetic process"/>
    <property type="evidence" value="ECO:0007669"/>
    <property type="project" value="InterPro"/>
</dbReference>
<reference evidence="6 7" key="1">
    <citation type="submission" date="2019-09" db="EMBL/GenBank/DDBJ databases">
        <title>Salinarimonas rosea gen. nov., sp. nov., a new member of the a-2 subgroup of the Proteobacteria.</title>
        <authorList>
            <person name="Liu J."/>
        </authorList>
    </citation>
    <scope>NUCLEOTIDE SEQUENCE [LARGE SCALE GENOMIC DNA]</scope>
    <source>
        <strain evidence="6 7">BN140002</strain>
    </source>
</reference>
<gene>
    <name evidence="6" type="ORF">F0L46_22740</name>
</gene>
<dbReference type="PANTHER" id="PTHR12154">
    <property type="entry name" value="GLYCOSYL TRANSFERASE-RELATED"/>
    <property type="match status" value="1"/>
</dbReference>
<dbReference type="Pfam" id="PF08660">
    <property type="entry name" value="Alg14"/>
    <property type="match status" value="1"/>
</dbReference>
<keyword evidence="7" id="KW-1185">Reference proteome</keyword>
<evidence type="ECO:0000256" key="5">
    <source>
        <dbReference type="ARBA" id="ARBA00023136"/>
    </source>
</evidence>
<accession>A0A5B2V8I5</accession>
<evidence type="ECO:0000256" key="3">
    <source>
        <dbReference type="ARBA" id="ARBA00022824"/>
    </source>
</evidence>